<organism evidence="3 4">
    <name type="scientific">Hoeflea phototrophica (strain DSM 17068 / NCIMB 14078 / DFL-43)</name>
    <dbReference type="NCBI Taxonomy" id="411684"/>
    <lineage>
        <taxon>Bacteria</taxon>
        <taxon>Pseudomonadati</taxon>
        <taxon>Pseudomonadota</taxon>
        <taxon>Alphaproteobacteria</taxon>
        <taxon>Hyphomicrobiales</taxon>
        <taxon>Rhizobiaceae</taxon>
        <taxon>Hoeflea</taxon>
    </lineage>
</organism>
<dbReference type="AlphaFoldDB" id="A9D7Z9"/>
<proteinExistence type="predicted"/>
<sequence>MSAATGTRTQTGVTLWRLMAASALALLGAVAASPLNADDGSISISSRLIENFKVGSSQKRFGDFEFHGGLELSSSSSFLGAMSAIRLAEDRSRFLGVMDTGFWYAGRLERDANGRMFGVEDFTVSPILDSLGNGSDEKWMFDAEGMALRRDEVLVSFERRHRVDVYPADGPGASTPLGSLPVLIPTAEFRSNRGLEMIAVAPAASQLSGAVVAVSERSLNESGDVYAAILTGPSKGVFFVKRDPPFDITDGDFLPNGDLLLLERRYSIAQGVGMRIRRIDGSRLGPGNLVDGETILEADYGYQIDNMEGLDVTTDEDGQIFITLVSDDNHSILQRNLILEFRYLGDQ</sequence>
<evidence type="ECO:0000259" key="2">
    <source>
        <dbReference type="Pfam" id="PF13449"/>
    </source>
</evidence>
<dbReference type="eggNOG" id="COG4246">
    <property type="taxonomic scope" value="Bacteria"/>
</dbReference>
<dbReference type="Proteomes" id="UP000004291">
    <property type="component" value="Chromosome"/>
</dbReference>
<dbReference type="InterPro" id="IPR014567">
    <property type="entry name" value="UCP031900"/>
</dbReference>
<dbReference type="HOGENOM" id="CLU_059147_0_0_5"/>
<keyword evidence="1" id="KW-0732">Signal</keyword>
<dbReference type="STRING" id="411684.HPDFL43_16956"/>
<dbReference type="InterPro" id="IPR027372">
    <property type="entry name" value="Phytase-like_dom"/>
</dbReference>
<name>A9D7Z9_HOEPD</name>
<keyword evidence="4" id="KW-1185">Reference proteome</keyword>
<reference evidence="3 4" key="1">
    <citation type="submission" date="2007-10" db="EMBL/GenBank/DDBJ databases">
        <authorList>
            <person name="Wagner-Dobler I."/>
            <person name="Ferriera S."/>
            <person name="Johnson J."/>
            <person name="Kravitz S."/>
            <person name="Beeson K."/>
            <person name="Sutton G."/>
            <person name="Rogers Y.-H."/>
            <person name="Friedman R."/>
            <person name="Frazier M."/>
            <person name="Venter J.C."/>
        </authorList>
    </citation>
    <scope>NUCLEOTIDE SEQUENCE [LARGE SCALE GENOMIC DNA]</scope>
    <source>
        <strain evidence="3 4">DFL-43</strain>
    </source>
</reference>
<reference evidence="3 4" key="2">
    <citation type="submission" date="2012-06" db="EMBL/GenBank/DDBJ databases">
        <authorList>
            <person name="Fiebig A."/>
        </authorList>
    </citation>
    <scope>NUCLEOTIDE SEQUENCE [LARGE SCALE GENOMIC DNA]</scope>
    <source>
        <strain evidence="3 4">DFL-43</strain>
    </source>
</reference>
<dbReference type="Pfam" id="PF13449">
    <property type="entry name" value="Phytase-like"/>
    <property type="match status" value="1"/>
</dbReference>
<evidence type="ECO:0000313" key="3">
    <source>
        <dbReference type="EMBL" id="EDQ33185.1"/>
    </source>
</evidence>
<gene>
    <name evidence="3" type="ORF">HPDFL43_16956</name>
</gene>
<comment type="caution">
    <text evidence="3">The sequence shown here is derived from an EMBL/GenBank/DDBJ whole genome shotgun (WGS) entry which is preliminary data.</text>
</comment>
<dbReference type="PIRSF" id="PIRSF031900">
    <property type="entry name" value="UCP031900"/>
    <property type="match status" value="1"/>
</dbReference>
<dbReference type="EMBL" id="ABIA03000004">
    <property type="protein sequence ID" value="EDQ33185.1"/>
    <property type="molecule type" value="Genomic_DNA"/>
</dbReference>
<protein>
    <recommendedName>
        <fullName evidence="2">Phytase-like domain-containing protein</fullName>
    </recommendedName>
</protein>
<evidence type="ECO:0000313" key="4">
    <source>
        <dbReference type="Proteomes" id="UP000004291"/>
    </source>
</evidence>
<evidence type="ECO:0000256" key="1">
    <source>
        <dbReference type="SAM" id="SignalP"/>
    </source>
</evidence>
<feature type="domain" description="Phytase-like" evidence="2">
    <location>
        <begin position="79"/>
        <end position="330"/>
    </location>
</feature>
<feature type="signal peptide" evidence="1">
    <location>
        <begin position="1"/>
        <end position="37"/>
    </location>
</feature>
<feature type="chain" id="PRO_5002737287" description="Phytase-like domain-containing protein" evidence="1">
    <location>
        <begin position="38"/>
        <end position="347"/>
    </location>
</feature>
<dbReference type="RefSeq" id="WP_007199142.1">
    <property type="nucleotide sequence ID" value="NZ_CM002917.1"/>
</dbReference>
<accession>A9D7Z9</accession>